<comment type="caution">
    <text evidence="1">The sequence shown here is derived from an EMBL/GenBank/DDBJ whole genome shotgun (WGS) entry which is preliminary data.</text>
</comment>
<organism evidence="1">
    <name type="scientific">marine sediment metagenome</name>
    <dbReference type="NCBI Taxonomy" id="412755"/>
    <lineage>
        <taxon>unclassified sequences</taxon>
        <taxon>metagenomes</taxon>
        <taxon>ecological metagenomes</taxon>
    </lineage>
</organism>
<accession>X0Z6P7</accession>
<gene>
    <name evidence="1" type="ORF">S01H4_17801</name>
</gene>
<proteinExistence type="predicted"/>
<protein>
    <submittedName>
        <fullName evidence="1">Uncharacterized protein</fullName>
    </submittedName>
</protein>
<sequence length="72" mass="8083">MLLLALEPLSSVGQLGASALPAIQILSLIRSDLIQLQAQRGKLVQLPLWFLRQGLDFITLDLFDFLFPLVRH</sequence>
<name>X0Z6P7_9ZZZZ</name>
<dbReference type="AlphaFoldDB" id="X0Z6P7"/>
<dbReference type="EMBL" id="BART01007861">
    <property type="protein sequence ID" value="GAG64769.1"/>
    <property type="molecule type" value="Genomic_DNA"/>
</dbReference>
<evidence type="ECO:0000313" key="1">
    <source>
        <dbReference type="EMBL" id="GAG64769.1"/>
    </source>
</evidence>
<reference evidence="1" key="1">
    <citation type="journal article" date="2014" name="Front. Microbiol.">
        <title>High frequency of phylogenetically diverse reductive dehalogenase-homologous genes in deep subseafloor sedimentary metagenomes.</title>
        <authorList>
            <person name="Kawai M."/>
            <person name="Futagami T."/>
            <person name="Toyoda A."/>
            <person name="Takaki Y."/>
            <person name="Nishi S."/>
            <person name="Hori S."/>
            <person name="Arai W."/>
            <person name="Tsubouchi T."/>
            <person name="Morono Y."/>
            <person name="Uchiyama I."/>
            <person name="Ito T."/>
            <person name="Fujiyama A."/>
            <person name="Inagaki F."/>
            <person name="Takami H."/>
        </authorList>
    </citation>
    <scope>NUCLEOTIDE SEQUENCE</scope>
    <source>
        <strain evidence="1">Expedition CK06-06</strain>
    </source>
</reference>